<comment type="caution">
    <text evidence="2">The sequence shown here is derived from an EMBL/GenBank/DDBJ whole genome shotgun (WGS) entry which is preliminary data.</text>
</comment>
<keyword evidence="3" id="KW-1185">Reference proteome</keyword>
<feature type="signal peptide" evidence="1">
    <location>
        <begin position="1"/>
        <end position="21"/>
    </location>
</feature>
<proteinExistence type="predicted"/>
<feature type="chain" id="PRO_5041454808" description="Secreted protein" evidence="1">
    <location>
        <begin position="22"/>
        <end position="106"/>
    </location>
</feature>
<accession>A0AA40A5I7</accession>
<name>A0AA40A5I7_9PEZI</name>
<evidence type="ECO:0008006" key="4">
    <source>
        <dbReference type="Google" id="ProtNLM"/>
    </source>
</evidence>
<evidence type="ECO:0000256" key="1">
    <source>
        <dbReference type="SAM" id="SignalP"/>
    </source>
</evidence>
<dbReference type="GeneID" id="85318135"/>
<protein>
    <recommendedName>
        <fullName evidence="4">Secreted protein</fullName>
    </recommendedName>
</protein>
<dbReference type="Proteomes" id="UP001172101">
    <property type="component" value="Unassembled WGS sequence"/>
</dbReference>
<reference evidence="2" key="1">
    <citation type="submission" date="2023-06" db="EMBL/GenBank/DDBJ databases">
        <title>Genome-scale phylogeny and comparative genomics of the fungal order Sordariales.</title>
        <authorList>
            <consortium name="Lawrence Berkeley National Laboratory"/>
            <person name="Hensen N."/>
            <person name="Bonometti L."/>
            <person name="Westerberg I."/>
            <person name="Brannstrom I.O."/>
            <person name="Guillou S."/>
            <person name="Cros-Aarteil S."/>
            <person name="Calhoun S."/>
            <person name="Haridas S."/>
            <person name="Kuo A."/>
            <person name="Mondo S."/>
            <person name="Pangilinan J."/>
            <person name="Riley R."/>
            <person name="LaButti K."/>
            <person name="Andreopoulos B."/>
            <person name="Lipzen A."/>
            <person name="Chen C."/>
            <person name="Yanf M."/>
            <person name="Daum C."/>
            <person name="Ng V."/>
            <person name="Clum A."/>
            <person name="Steindorff A."/>
            <person name="Ohm R."/>
            <person name="Martin F."/>
            <person name="Silar P."/>
            <person name="Natvig D."/>
            <person name="Lalanne C."/>
            <person name="Gautier V."/>
            <person name="Ament-velasquez S.L."/>
            <person name="Kruys A."/>
            <person name="Hutchinson M.I."/>
            <person name="Powell A.J."/>
            <person name="Barry K."/>
            <person name="Miller A.N."/>
            <person name="Grigoriev I.V."/>
            <person name="Debuchy R."/>
            <person name="Gladieux P."/>
            <person name="Thoren M.H."/>
            <person name="Johannesson H."/>
        </authorList>
    </citation>
    <scope>NUCLEOTIDE SEQUENCE</scope>
    <source>
        <strain evidence="2">SMH2392-1A</strain>
    </source>
</reference>
<sequence>MCTTNGRCIIILLFCPARGYTYRYTRYTWYVEKRQRQNIQPLENIMEFLWFFIACARLPLKDKLGEHKKKMEIPKKSQPQFHSCSPQRPNESLAGGIIYPWVIFLS</sequence>
<dbReference type="AlphaFoldDB" id="A0AA40A5I7"/>
<evidence type="ECO:0000313" key="3">
    <source>
        <dbReference type="Proteomes" id="UP001172101"/>
    </source>
</evidence>
<dbReference type="EMBL" id="JAUIRO010000006">
    <property type="protein sequence ID" value="KAK0709546.1"/>
    <property type="molecule type" value="Genomic_DNA"/>
</dbReference>
<keyword evidence="1" id="KW-0732">Signal</keyword>
<gene>
    <name evidence="2" type="ORF">B0T26DRAFT_410362</name>
</gene>
<evidence type="ECO:0000313" key="2">
    <source>
        <dbReference type="EMBL" id="KAK0709546.1"/>
    </source>
</evidence>
<dbReference type="RefSeq" id="XP_060292850.1">
    <property type="nucleotide sequence ID" value="XM_060434865.1"/>
</dbReference>
<organism evidence="2 3">
    <name type="scientific">Lasiosphaeria miniovina</name>
    <dbReference type="NCBI Taxonomy" id="1954250"/>
    <lineage>
        <taxon>Eukaryota</taxon>
        <taxon>Fungi</taxon>
        <taxon>Dikarya</taxon>
        <taxon>Ascomycota</taxon>
        <taxon>Pezizomycotina</taxon>
        <taxon>Sordariomycetes</taxon>
        <taxon>Sordariomycetidae</taxon>
        <taxon>Sordariales</taxon>
        <taxon>Lasiosphaeriaceae</taxon>
        <taxon>Lasiosphaeria</taxon>
    </lineage>
</organism>